<protein>
    <submittedName>
        <fullName evidence="1">Uncharacterized protein</fullName>
    </submittedName>
</protein>
<accession>A0A0F2MFI5</accession>
<proteinExistence type="predicted"/>
<dbReference type="VEuPathDB" id="FungiDB:SPSK_08121"/>
<evidence type="ECO:0000313" key="1">
    <source>
        <dbReference type="EMBL" id="KJR88438.1"/>
    </source>
</evidence>
<gene>
    <name evidence="1" type="ORF">SPSK_08121</name>
</gene>
<dbReference type="RefSeq" id="XP_016591114.1">
    <property type="nucleotide sequence ID" value="XM_016734764.1"/>
</dbReference>
<dbReference type="EMBL" id="AXCR01000004">
    <property type="protein sequence ID" value="KJR88438.1"/>
    <property type="molecule type" value="Genomic_DNA"/>
</dbReference>
<dbReference type="GeneID" id="27670041"/>
<sequence>MTDPYAKEAMYHPSPGVRRVEPNAIRASGIWWGHQANRTRERWGTIPARHSSWSLGRIEPHNHTTNDIYFCFLYICAKAEYYETLQNDGCSEAGDFYSNPRSFSVGISRSGLERPNLCIAMGLDVRKER</sequence>
<reference evidence="1 2" key="1">
    <citation type="journal article" date="2014" name="BMC Genomics">
        <title>Comparative genomics of the major fungal agents of human and animal Sporotrichosis: Sporothrix schenckii and Sporothrix brasiliensis.</title>
        <authorList>
            <person name="Teixeira M.M."/>
            <person name="de Almeida L.G."/>
            <person name="Kubitschek-Barreira P."/>
            <person name="Alves F.L."/>
            <person name="Kioshima E.S."/>
            <person name="Abadio A.K."/>
            <person name="Fernandes L."/>
            <person name="Derengowski L.S."/>
            <person name="Ferreira K.S."/>
            <person name="Souza R.C."/>
            <person name="Ruiz J.C."/>
            <person name="de Andrade N.C."/>
            <person name="Paes H.C."/>
            <person name="Nicola A.M."/>
            <person name="Albuquerque P."/>
            <person name="Gerber A.L."/>
            <person name="Martins V.P."/>
            <person name="Peconick L.D."/>
            <person name="Neto A.V."/>
            <person name="Chaucanez C.B."/>
            <person name="Silva P.A."/>
            <person name="Cunha O.L."/>
            <person name="de Oliveira F.F."/>
            <person name="dos Santos T.C."/>
            <person name="Barros A.L."/>
            <person name="Soares M.A."/>
            <person name="de Oliveira L.M."/>
            <person name="Marini M.M."/>
            <person name="Villalobos-Duno H."/>
            <person name="Cunha M.M."/>
            <person name="de Hoog S."/>
            <person name="da Silveira J.F."/>
            <person name="Henrissat B."/>
            <person name="Nino-Vega G.A."/>
            <person name="Cisalpino P.S."/>
            <person name="Mora-Montes H.M."/>
            <person name="Almeida S.R."/>
            <person name="Stajich J.E."/>
            <person name="Lopes-Bezerra L.M."/>
            <person name="Vasconcelos A.T."/>
            <person name="Felipe M.S."/>
        </authorList>
    </citation>
    <scope>NUCLEOTIDE SEQUENCE [LARGE SCALE GENOMIC DNA]</scope>
    <source>
        <strain evidence="1 2">1099-18</strain>
    </source>
</reference>
<comment type="caution">
    <text evidence="1">The sequence shown here is derived from an EMBL/GenBank/DDBJ whole genome shotgun (WGS) entry which is preliminary data.</text>
</comment>
<reference evidence="1 2" key="2">
    <citation type="journal article" date="2015" name="Eukaryot. Cell">
        <title>Asexual propagation of a virulent clone complex in a human and feline outbreak of sporotrichosis.</title>
        <authorList>
            <person name="Teixeira Mde M."/>
            <person name="Rodrigues A.M."/>
            <person name="Tsui C.K."/>
            <person name="de Almeida L.G."/>
            <person name="Van Diepeningen A.D."/>
            <person name="van den Ende B.G."/>
            <person name="Fernandes G.F."/>
            <person name="Kano R."/>
            <person name="Hamelin R.C."/>
            <person name="Lopes-Bezerra L.M."/>
            <person name="Vasconcelos A.T."/>
            <person name="de Hoog S."/>
            <person name="de Camargo Z.P."/>
            <person name="Felipe M.S."/>
        </authorList>
    </citation>
    <scope>NUCLEOTIDE SEQUENCE [LARGE SCALE GENOMIC DNA]</scope>
    <source>
        <strain evidence="1 2">1099-18</strain>
    </source>
</reference>
<dbReference type="Proteomes" id="UP000033710">
    <property type="component" value="Unassembled WGS sequence"/>
</dbReference>
<dbReference type="AlphaFoldDB" id="A0A0F2MFI5"/>
<evidence type="ECO:0000313" key="2">
    <source>
        <dbReference type="Proteomes" id="UP000033710"/>
    </source>
</evidence>
<name>A0A0F2MFI5_SPOSC</name>
<organism evidence="1 2">
    <name type="scientific">Sporothrix schenckii 1099-18</name>
    <dbReference type="NCBI Taxonomy" id="1397361"/>
    <lineage>
        <taxon>Eukaryota</taxon>
        <taxon>Fungi</taxon>
        <taxon>Dikarya</taxon>
        <taxon>Ascomycota</taxon>
        <taxon>Pezizomycotina</taxon>
        <taxon>Sordariomycetes</taxon>
        <taxon>Sordariomycetidae</taxon>
        <taxon>Ophiostomatales</taxon>
        <taxon>Ophiostomataceae</taxon>
        <taxon>Sporothrix</taxon>
    </lineage>
</organism>
<dbReference type="KEGG" id="ssck:SPSK_08121"/>